<dbReference type="Proteomes" id="UP000069443">
    <property type="component" value="Unassembled WGS sequence"/>
</dbReference>
<accession>A0A117IBK9</accession>
<sequence>MLVCMFEAMMLVLLIVAGATGAALLALAFLRRATEPAAETYPAAAERLIRPDEITAARATFDRMLLDKGLVTDAQLELIRHGTRSRGVVTASQPTGTTREEHREVVLDLMVRKPEGGQFPAHETALIPVTALDRICPGSIVDAYYRRGDESAVAVCVPPA</sequence>
<reference evidence="2" key="1">
    <citation type="journal article" date="2016" name="Genome Announc.">
        <title>Draft Genome Sequences of Five Rapidly Growing Mycobacterium Species, M. thermoresistibile, M. fortuitum subsp. acetamidolyticum, M. canariasense, M. brisbanense, and M. novocastrense.</title>
        <authorList>
            <person name="Katahira K."/>
            <person name="Ogura Y."/>
            <person name="Gotoh Y."/>
            <person name="Hayashi T."/>
        </authorList>
    </citation>
    <scope>NUCLEOTIDE SEQUENCE [LARGE SCALE GENOMIC DNA]</scope>
    <source>
        <strain evidence="2">JCM15298</strain>
    </source>
</reference>
<name>A0A117IBK9_MYCCR</name>
<protein>
    <submittedName>
        <fullName evidence="1">Uncharacterized protein</fullName>
    </submittedName>
</protein>
<dbReference type="STRING" id="228230.RMCC_5069"/>
<gene>
    <name evidence="1" type="ORF">RMCC_5069</name>
</gene>
<dbReference type="EMBL" id="BCSY01000079">
    <property type="protein sequence ID" value="GAS98104.1"/>
    <property type="molecule type" value="Genomic_DNA"/>
</dbReference>
<dbReference type="AlphaFoldDB" id="A0A117IBK9"/>
<evidence type="ECO:0000313" key="1">
    <source>
        <dbReference type="EMBL" id="GAS98104.1"/>
    </source>
</evidence>
<keyword evidence="2" id="KW-1185">Reference proteome</keyword>
<comment type="caution">
    <text evidence="1">The sequence shown here is derived from an EMBL/GenBank/DDBJ whole genome shotgun (WGS) entry which is preliminary data.</text>
</comment>
<reference evidence="2" key="2">
    <citation type="submission" date="2016-02" db="EMBL/GenBank/DDBJ databases">
        <title>Draft genome sequence of five rapidly growing Mycobacterium species.</title>
        <authorList>
            <person name="Katahira K."/>
            <person name="Gotou Y."/>
            <person name="Iida K."/>
            <person name="Ogura Y."/>
            <person name="Hayashi T."/>
        </authorList>
    </citation>
    <scope>NUCLEOTIDE SEQUENCE [LARGE SCALE GENOMIC DNA]</scope>
    <source>
        <strain evidence="2">JCM15298</strain>
    </source>
</reference>
<proteinExistence type="predicted"/>
<organism evidence="1 2">
    <name type="scientific">Mycolicibacterium canariasense</name>
    <name type="common">Mycobacterium canariasense</name>
    <dbReference type="NCBI Taxonomy" id="228230"/>
    <lineage>
        <taxon>Bacteria</taxon>
        <taxon>Bacillati</taxon>
        <taxon>Actinomycetota</taxon>
        <taxon>Actinomycetes</taxon>
        <taxon>Mycobacteriales</taxon>
        <taxon>Mycobacteriaceae</taxon>
        <taxon>Mycolicibacterium</taxon>
    </lineage>
</organism>
<evidence type="ECO:0000313" key="2">
    <source>
        <dbReference type="Proteomes" id="UP000069443"/>
    </source>
</evidence>